<sequence length="133" mass="14158">MPTRQRNLRDTCSDLSGLIAFTALAAPDVEGMEQEQQSSHTMLDAHLGNFQSTSKGPENSRTCPRKLLLLGGDEGTVLLTASGAGCSSPQPSHPSTVIKATSSFKAVALKHTLYYPFLDIDSANSDFNQAACN</sequence>
<proteinExistence type="predicted"/>
<reference evidence="2" key="1">
    <citation type="submission" date="2020-10" db="EMBL/GenBank/DDBJ databases">
        <title>Feather gene expression reveals the developmental basis of iridescence in African starlings.</title>
        <authorList>
            <person name="Rubenstein D.R."/>
        </authorList>
    </citation>
    <scope>NUCLEOTIDE SEQUENCE</scope>
    <source>
        <strain evidence="2">SS15</strain>
        <tissue evidence="2">Liver</tissue>
    </source>
</reference>
<feature type="compositionally biased region" description="Polar residues" evidence="1">
    <location>
        <begin position="49"/>
        <end position="62"/>
    </location>
</feature>
<dbReference type="Proteomes" id="UP000618051">
    <property type="component" value="Unassembled WGS sequence"/>
</dbReference>
<evidence type="ECO:0000313" key="2">
    <source>
        <dbReference type="EMBL" id="KAG0121523.1"/>
    </source>
</evidence>
<reference evidence="3" key="3">
    <citation type="submission" date="2022-01" db="EMBL/GenBank/DDBJ databases">
        <authorList>
            <person name="Rubenstein D.R."/>
        </authorList>
    </citation>
    <scope>NUCLEOTIDE SEQUENCE</scope>
    <source>
        <strain evidence="3">SS15</strain>
        <tissue evidence="3">Liver</tissue>
    </source>
</reference>
<keyword evidence="4" id="KW-1185">Reference proteome</keyword>
<dbReference type="EMBL" id="JADDUC020000001">
    <property type="protein sequence ID" value="KAI1243618.1"/>
    <property type="molecule type" value="Genomic_DNA"/>
</dbReference>
<comment type="caution">
    <text evidence="2">The sequence shown here is derived from an EMBL/GenBank/DDBJ whole genome shotgun (WGS) entry which is preliminary data.</text>
</comment>
<feature type="region of interest" description="Disordered" evidence="1">
    <location>
        <begin position="30"/>
        <end position="62"/>
    </location>
</feature>
<gene>
    <name evidence="3" type="ORF">IHE44_0001251</name>
    <name evidence="2" type="ORF">IHE44_010828</name>
</gene>
<organism evidence="2">
    <name type="scientific">Lamprotornis superbus</name>
    <dbReference type="NCBI Taxonomy" id="245042"/>
    <lineage>
        <taxon>Eukaryota</taxon>
        <taxon>Metazoa</taxon>
        <taxon>Chordata</taxon>
        <taxon>Craniata</taxon>
        <taxon>Vertebrata</taxon>
        <taxon>Euteleostomi</taxon>
        <taxon>Archelosauria</taxon>
        <taxon>Archosauria</taxon>
        <taxon>Dinosauria</taxon>
        <taxon>Saurischia</taxon>
        <taxon>Theropoda</taxon>
        <taxon>Coelurosauria</taxon>
        <taxon>Aves</taxon>
        <taxon>Neognathae</taxon>
        <taxon>Neoaves</taxon>
        <taxon>Telluraves</taxon>
        <taxon>Australaves</taxon>
        <taxon>Passeriformes</taxon>
        <taxon>Sturnidae</taxon>
        <taxon>Lamprotornis</taxon>
    </lineage>
</organism>
<evidence type="ECO:0000256" key="1">
    <source>
        <dbReference type="SAM" id="MobiDB-lite"/>
    </source>
</evidence>
<dbReference type="EMBL" id="JADDUC010000048">
    <property type="protein sequence ID" value="KAG0121523.1"/>
    <property type="molecule type" value="Genomic_DNA"/>
</dbReference>
<name>A0A835NUC1_9PASS</name>
<accession>A0A835NUC1</accession>
<evidence type="ECO:0000313" key="4">
    <source>
        <dbReference type="Proteomes" id="UP000618051"/>
    </source>
</evidence>
<dbReference type="AlphaFoldDB" id="A0A835NUC1"/>
<protein>
    <submittedName>
        <fullName evidence="2">Uncharacterized protein</fullName>
    </submittedName>
</protein>
<reference evidence="3 4" key="2">
    <citation type="journal article" date="2021" name="J. Hered.">
        <title>Feather Gene Expression Elucidates the Developmental Basis of Plumage Iridescence in African Starlings.</title>
        <authorList>
            <person name="Rubenstein D.R."/>
            <person name="Corvelo A."/>
            <person name="MacManes M.D."/>
            <person name="Maia R."/>
            <person name="Narzisi G."/>
            <person name="Rousaki A."/>
            <person name="Vandenabeele P."/>
            <person name="Shawkey M.D."/>
            <person name="Solomon J."/>
        </authorList>
    </citation>
    <scope>NUCLEOTIDE SEQUENCE [LARGE SCALE GENOMIC DNA]</scope>
    <source>
        <strain evidence="3">SS15</strain>
    </source>
</reference>
<evidence type="ECO:0000313" key="3">
    <source>
        <dbReference type="EMBL" id="KAI1243618.1"/>
    </source>
</evidence>